<keyword evidence="3" id="KW-0645">Protease</keyword>
<dbReference type="KEGG" id="nmk:CHR53_26075"/>
<keyword evidence="11" id="KW-1185">Reference proteome</keyword>
<dbReference type="CDD" id="cd00433">
    <property type="entry name" value="Peptidase_M17"/>
    <property type="match status" value="1"/>
</dbReference>
<dbReference type="Proteomes" id="UP000282892">
    <property type="component" value="Chromosome"/>
</dbReference>
<dbReference type="PANTHER" id="PTHR11963:SF23">
    <property type="entry name" value="CYTOSOL AMINOPEPTIDASE"/>
    <property type="match status" value="1"/>
</dbReference>
<dbReference type="Gene3D" id="3.40.220.10">
    <property type="entry name" value="Leucine Aminopeptidase, subunit E, domain 1"/>
    <property type="match status" value="1"/>
</dbReference>
<comment type="function">
    <text evidence="6">Presumably involved in the processing and regular turnover of intracellular proteins. Catalyzes the removal of unsubstituted N-terminal amino acids from various peptides.</text>
</comment>
<evidence type="ECO:0000259" key="9">
    <source>
        <dbReference type="PROSITE" id="PS00631"/>
    </source>
</evidence>
<dbReference type="InterPro" id="IPR011356">
    <property type="entry name" value="Leucine_aapep/pepB"/>
</dbReference>
<dbReference type="PRINTS" id="PR00481">
    <property type="entry name" value="LAMNOPPTDASE"/>
</dbReference>
<evidence type="ECO:0000313" key="11">
    <source>
        <dbReference type="Proteomes" id="UP000282892"/>
    </source>
</evidence>
<reference evidence="10 11" key="1">
    <citation type="submission" date="2017-07" db="EMBL/GenBank/DDBJ databases">
        <title>The complete genome sequence of Bacillus mesonae strain H20-5, an efficient strain improving plant abiotic stress resistance.</title>
        <authorList>
            <person name="Kim S.Y."/>
            <person name="Song H."/>
            <person name="Sang M.K."/>
            <person name="Weon H.-Y."/>
            <person name="Song J."/>
        </authorList>
    </citation>
    <scope>NUCLEOTIDE SEQUENCE [LARGE SCALE GENOMIC DNA]</scope>
    <source>
        <strain evidence="10 11">H20-5</strain>
    </source>
</reference>
<evidence type="ECO:0000256" key="7">
    <source>
        <dbReference type="ARBA" id="ARBA00050021"/>
    </source>
</evidence>
<keyword evidence="2" id="KW-0031">Aminopeptidase</keyword>
<dbReference type="OrthoDB" id="9809354at2"/>
<evidence type="ECO:0000256" key="3">
    <source>
        <dbReference type="ARBA" id="ARBA00022670"/>
    </source>
</evidence>
<dbReference type="Pfam" id="PF00883">
    <property type="entry name" value="Peptidase_M17"/>
    <property type="match status" value="1"/>
</dbReference>
<dbReference type="InterPro" id="IPR043472">
    <property type="entry name" value="Macro_dom-like"/>
</dbReference>
<dbReference type="GO" id="GO:0006508">
    <property type="term" value="P:proteolysis"/>
    <property type="evidence" value="ECO:0007669"/>
    <property type="project" value="UniProtKB-KW"/>
</dbReference>
<evidence type="ECO:0000256" key="2">
    <source>
        <dbReference type="ARBA" id="ARBA00022438"/>
    </source>
</evidence>
<accession>A0A3Q9QVU1</accession>
<dbReference type="STRING" id="1193713.GCA_001636315_02118"/>
<dbReference type="PANTHER" id="PTHR11963">
    <property type="entry name" value="LEUCINE AMINOPEPTIDASE-RELATED"/>
    <property type="match status" value="1"/>
</dbReference>
<dbReference type="GO" id="GO:0005737">
    <property type="term" value="C:cytoplasm"/>
    <property type="evidence" value="ECO:0007669"/>
    <property type="project" value="InterPro"/>
</dbReference>
<evidence type="ECO:0000256" key="4">
    <source>
        <dbReference type="ARBA" id="ARBA00022801"/>
    </source>
</evidence>
<protein>
    <recommendedName>
        <fullName evidence="7">Probable cytosol aminopeptidase</fullName>
    </recommendedName>
    <alternativeName>
        <fullName evidence="8">Leucine aminopeptidase</fullName>
    </alternativeName>
    <alternativeName>
        <fullName evidence="5">Leucyl aminopeptidase</fullName>
    </alternativeName>
</protein>
<dbReference type="SUPFAM" id="SSF53187">
    <property type="entry name" value="Zn-dependent exopeptidases"/>
    <property type="match status" value="1"/>
</dbReference>
<dbReference type="GO" id="GO:0030145">
    <property type="term" value="F:manganese ion binding"/>
    <property type="evidence" value="ECO:0007669"/>
    <property type="project" value="InterPro"/>
</dbReference>
<evidence type="ECO:0000256" key="5">
    <source>
        <dbReference type="ARBA" id="ARBA00033172"/>
    </source>
</evidence>
<keyword evidence="4" id="KW-0378">Hydrolase</keyword>
<dbReference type="GO" id="GO:0070006">
    <property type="term" value="F:metalloaminopeptidase activity"/>
    <property type="evidence" value="ECO:0007669"/>
    <property type="project" value="InterPro"/>
</dbReference>
<dbReference type="Gene3D" id="3.40.630.10">
    <property type="entry name" value="Zn peptidases"/>
    <property type="match status" value="1"/>
</dbReference>
<evidence type="ECO:0000256" key="1">
    <source>
        <dbReference type="ARBA" id="ARBA00009528"/>
    </source>
</evidence>
<gene>
    <name evidence="10" type="ORF">CHR53_26075</name>
</gene>
<dbReference type="AlphaFoldDB" id="A0A3Q9QVU1"/>
<feature type="domain" description="Cytosol aminopeptidase" evidence="9">
    <location>
        <begin position="316"/>
        <end position="323"/>
    </location>
</feature>
<evidence type="ECO:0000256" key="6">
    <source>
        <dbReference type="ARBA" id="ARBA00049972"/>
    </source>
</evidence>
<evidence type="ECO:0000256" key="8">
    <source>
        <dbReference type="ARBA" id="ARBA00050061"/>
    </source>
</evidence>
<proteinExistence type="inferred from homology"/>
<comment type="similarity">
    <text evidence="1">Belongs to the peptidase M17 family.</text>
</comment>
<dbReference type="InterPro" id="IPR000819">
    <property type="entry name" value="Peptidase_M17_C"/>
</dbReference>
<dbReference type="EMBL" id="CP022572">
    <property type="protein sequence ID" value="AZU64419.1"/>
    <property type="molecule type" value="Genomic_DNA"/>
</dbReference>
<sequence length="474" mass="52076">MSFMMQVRRRNMHITIVPIHEANDDIIFFEEKSCTEFGKVQLIPKGEELIVYIGIGQDSLTLENIRFLGGISRKSLANAKEDAAVSAEFSLIMNRAENPELGQVISSFMEGWYLAEYQFSSYKRAPKLNQLTMRWEEESLREYDQAARIRANAVNLARDLCNEPANKLTPTTYAERLKQVFRETDVTVQVIDGDELVSNEFAGIHTVAKGSSEPAKLVVLTLDRDASKEKIALVGKGVTFDSGGTNVKTGKDIGEMKMDMGGSAAVAGAMKLLADSDTAANVVAILPLVENLADGNAFLPSDIIRYRNGLHVEVGNTDAEGRLILADGLLYAQLLGAKTIVDIATLTGSIGSALGLKAAGVFSNAESDLWHYKQLGDQTGDYVWPMPVYDDYLHYLKSDCGDVNNMSSSPYGGAITAALFLKQFVEKGIKWVHIDMANTVRPWREQGYYVPGASGFGVRLLFEMVRSELAQSQI</sequence>
<organism evidence="10 11">
    <name type="scientific">Neobacillus mesonae</name>
    <dbReference type="NCBI Taxonomy" id="1193713"/>
    <lineage>
        <taxon>Bacteria</taxon>
        <taxon>Bacillati</taxon>
        <taxon>Bacillota</taxon>
        <taxon>Bacilli</taxon>
        <taxon>Bacillales</taxon>
        <taxon>Bacillaceae</taxon>
        <taxon>Neobacillus</taxon>
    </lineage>
</organism>
<name>A0A3Q9QVU1_9BACI</name>
<evidence type="ECO:0000313" key="10">
    <source>
        <dbReference type="EMBL" id="AZU64419.1"/>
    </source>
</evidence>
<dbReference type="PROSITE" id="PS00631">
    <property type="entry name" value="CYTOSOL_AP"/>
    <property type="match status" value="1"/>
</dbReference>